<dbReference type="PANTHER" id="PTHR32071">
    <property type="entry name" value="TRANSCRIPTIONAL REGULATORY PROTEIN"/>
    <property type="match status" value="1"/>
</dbReference>
<dbReference type="PROSITE" id="PS00675">
    <property type="entry name" value="SIGMA54_INTERACT_1"/>
    <property type="match status" value="1"/>
</dbReference>
<evidence type="ECO:0000256" key="2">
    <source>
        <dbReference type="ARBA" id="ARBA00022840"/>
    </source>
</evidence>
<dbReference type="Gene3D" id="3.40.50.2300">
    <property type="match status" value="1"/>
</dbReference>
<dbReference type="InterPro" id="IPR011006">
    <property type="entry name" value="CheY-like_superfamily"/>
</dbReference>
<dbReference type="Pfam" id="PF00158">
    <property type="entry name" value="Sigma54_activat"/>
    <property type="match status" value="1"/>
</dbReference>
<dbReference type="Gene3D" id="1.10.10.60">
    <property type="entry name" value="Homeodomain-like"/>
    <property type="match status" value="1"/>
</dbReference>
<dbReference type="InterPro" id="IPR001789">
    <property type="entry name" value="Sig_transdc_resp-reg_receiver"/>
</dbReference>
<evidence type="ECO:0000313" key="9">
    <source>
        <dbReference type="EMBL" id="HGE74686.1"/>
    </source>
</evidence>
<dbReference type="Pfam" id="PF25601">
    <property type="entry name" value="AAA_lid_14"/>
    <property type="match status" value="1"/>
</dbReference>
<name>A0A7V3VST0_9BACT</name>
<dbReference type="PROSITE" id="PS00688">
    <property type="entry name" value="SIGMA54_INTERACT_3"/>
    <property type="match status" value="1"/>
</dbReference>
<dbReference type="InterPro" id="IPR002078">
    <property type="entry name" value="Sigma_54_int"/>
</dbReference>
<dbReference type="PROSITE" id="PS50045">
    <property type="entry name" value="SIGMA54_INTERACT_4"/>
    <property type="match status" value="1"/>
</dbReference>
<keyword evidence="4" id="KW-0238">DNA-binding</keyword>
<keyword evidence="1" id="KW-0547">Nucleotide-binding</keyword>
<reference evidence="9" key="1">
    <citation type="journal article" date="2020" name="mSystems">
        <title>Genome- and Community-Level Interaction Insights into Carbon Utilization and Element Cycling Functions of Hydrothermarchaeota in Hydrothermal Sediment.</title>
        <authorList>
            <person name="Zhou Z."/>
            <person name="Liu Y."/>
            <person name="Xu W."/>
            <person name="Pan J."/>
            <person name="Luo Z.H."/>
            <person name="Li M."/>
        </authorList>
    </citation>
    <scope>NUCLEOTIDE SEQUENCE [LARGE SCALE GENOMIC DNA]</scope>
    <source>
        <strain evidence="9">SpSt-966</strain>
    </source>
</reference>
<dbReference type="GO" id="GO:0005524">
    <property type="term" value="F:ATP binding"/>
    <property type="evidence" value="ECO:0007669"/>
    <property type="project" value="UniProtKB-KW"/>
</dbReference>
<dbReference type="PROSITE" id="PS50110">
    <property type="entry name" value="RESPONSE_REGULATORY"/>
    <property type="match status" value="1"/>
</dbReference>
<comment type="caution">
    <text evidence="9">The sequence shown here is derived from an EMBL/GenBank/DDBJ whole genome shotgun (WGS) entry which is preliminary data.</text>
</comment>
<gene>
    <name evidence="9" type="ORF">ENX73_00985</name>
</gene>
<keyword evidence="3" id="KW-0805">Transcription regulation</keyword>
<feature type="domain" description="Sigma-54 factor interaction" evidence="7">
    <location>
        <begin position="137"/>
        <end position="366"/>
    </location>
</feature>
<dbReference type="GO" id="GO:0003677">
    <property type="term" value="F:DNA binding"/>
    <property type="evidence" value="ECO:0007669"/>
    <property type="project" value="UniProtKB-KW"/>
</dbReference>
<keyword evidence="6" id="KW-0597">Phosphoprotein</keyword>
<dbReference type="PROSITE" id="PS00676">
    <property type="entry name" value="SIGMA54_INTERACT_2"/>
    <property type="match status" value="1"/>
</dbReference>
<dbReference type="GO" id="GO:0006355">
    <property type="term" value="P:regulation of DNA-templated transcription"/>
    <property type="evidence" value="ECO:0007669"/>
    <property type="project" value="InterPro"/>
</dbReference>
<dbReference type="InterPro" id="IPR027417">
    <property type="entry name" value="P-loop_NTPase"/>
</dbReference>
<dbReference type="SMART" id="SM00448">
    <property type="entry name" value="REC"/>
    <property type="match status" value="1"/>
</dbReference>
<evidence type="ECO:0000256" key="5">
    <source>
        <dbReference type="ARBA" id="ARBA00023163"/>
    </source>
</evidence>
<dbReference type="InterPro" id="IPR025944">
    <property type="entry name" value="Sigma_54_int_dom_CS"/>
</dbReference>
<dbReference type="AlphaFoldDB" id="A0A7V3VST0"/>
<dbReference type="Pfam" id="PF00072">
    <property type="entry name" value="Response_reg"/>
    <property type="match status" value="1"/>
</dbReference>
<evidence type="ECO:0000259" key="8">
    <source>
        <dbReference type="PROSITE" id="PS50110"/>
    </source>
</evidence>
<dbReference type="InterPro" id="IPR025943">
    <property type="entry name" value="Sigma_54_int_dom_ATP-bd_2"/>
</dbReference>
<accession>A0A7V3VST0</accession>
<evidence type="ECO:0000256" key="6">
    <source>
        <dbReference type="PROSITE-ProRule" id="PRU00169"/>
    </source>
</evidence>
<keyword evidence="2" id="KW-0067">ATP-binding</keyword>
<dbReference type="SUPFAM" id="SSF52172">
    <property type="entry name" value="CheY-like"/>
    <property type="match status" value="1"/>
</dbReference>
<evidence type="ECO:0000256" key="1">
    <source>
        <dbReference type="ARBA" id="ARBA00022741"/>
    </source>
</evidence>
<dbReference type="SMART" id="SM00382">
    <property type="entry name" value="AAA"/>
    <property type="match status" value="1"/>
</dbReference>
<dbReference type="FunFam" id="3.40.50.300:FF:000006">
    <property type="entry name" value="DNA-binding transcriptional regulator NtrC"/>
    <property type="match status" value="1"/>
</dbReference>
<feature type="domain" description="Response regulatory" evidence="8">
    <location>
        <begin position="3"/>
        <end position="115"/>
    </location>
</feature>
<dbReference type="InterPro" id="IPR058031">
    <property type="entry name" value="AAA_lid_NorR"/>
</dbReference>
<dbReference type="PANTHER" id="PTHR32071:SF119">
    <property type="entry name" value="SIGMA L-DEPENDENT TRANSCRIPTIONAL REGULATOR YPLP-RELATED"/>
    <property type="match status" value="1"/>
</dbReference>
<dbReference type="SUPFAM" id="SSF52540">
    <property type="entry name" value="P-loop containing nucleoside triphosphate hydrolases"/>
    <property type="match status" value="1"/>
</dbReference>
<dbReference type="GO" id="GO:0000160">
    <property type="term" value="P:phosphorelay signal transduction system"/>
    <property type="evidence" value="ECO:0007669"/>
    <property type="project" value="InterPro"/>
</dbReference>
<dbReference type="InterPro" id="IPR025662">
    <property type="entry name" value="Sigma_54_int_dom_ATP-bd_1"/>
</dbReference>
<dbReference type="CDD" id="cd17536">
    <property type="entry name" value="REC_YesN-like"/>
    <property type="match status" value="1"/>
</dbReference>
<dbReference type="Gene3D" id="1.10.8.60">
    <property type="match status" value="1"/>
</dbReference>
<protein>
    <submittedName>
        <fullName evidence="9">Sigma-54-dependent Fis family transcriptional regulator</fullName>
    </submittedName>
</protein>
<keyword evidence="5" id="KW-0804">Transcription</keyword>
<dbReference type="InterPro" id="IPR003593">
    <property type="entry name" value="AAA+_ATPase"/>
</dbReference>
<organism evidence="9">
    <name type="scientific">Mesoaciditoga lauensis</name>
    <dbReference type="NCBI Taxonomy" id="1495039"/>
    <lineage>
        <taxon>Bacteria</taxon>
        <taxon>Thermotogati</taxon>
        <taxon>Thermotogota</taxon>
        <taxon>Thermotogae</taxon>
        <taxon>Mesoaciditogales</taxon>
        <taxon>Mesoaciditogaceae</taxon>
        <taxon>Mesoaciditoga</taxon>
    </lineage>
</organism>
<evidence type="ECO:0000259" key="7">
    <source>
        <dbReference type="PROSITE" id="PS50045"/>
    </source>
</evidence>
<sequence length="449" mass="51736">MNTILFVDDESRMLDLMTMNFSSIYNILTAKNGLEALEVIHKNEVDLIVTDIKMPKMDGMELLKKVKSSFDIPVIIVTAFGTIENAVEAVKSGAYDYVTKPINLQDLETKIKRSIEYLKVKRENVLLREKIKNSLNIVTQNEQMQKILEKIPEYANLDFPILILGESGTGKELIAHAIHDQSKRYLEPFIAINVSAIPYELFESEFFGYDQGAFTGATSKKIGKFEASDKGTLFLDEIGDMPIEHQAKLLRVLQDSKITRLGSVEERRVDFRLISATNKPIDKMVEDKKFREDLYYRIDVIRIEIPPLRERPEDIDILSRYYLEKYSNQLKKEISAFSPKTLEVLKSYRWPGNVRELQNVILRSVINAKDEVRVRDLPPEISGQNQTAMDYKSFMIKKHIERDELYKTLERQFVNSILSNAQGNVSKAAEEAGMDRRLLQNMIKHINNS</sequence>
<dbReference type="InterPro" id="IPR009057">
    <property type="entry name" value="Homeodomain-like_sf"/>
</dbReference>
<evidence type="ECO:0000256" key="4">
    <source>
        <dbReference type="ARBA" id="ARBA00023125"/>
    </source>
</evidence>
<proteinExistence type="predicted"/>
<dbReference type="SUPFAM" id="SSF46689">
    <property type="entry name" value="Homeodomain-like"/>
    <property type="match status" value="1"/>
</dbReference>
<dbReference type="Gene3D" id="3.40.50.300">
    <property type="entry name" value="P-loop containing nucleotide triphosphate hydrolases"/>
    <property type="match status" value="1"/>
</dbReference>
<dbReference type="CDD" id="cd00009">
    <property type="entry name" value="AAA"/>
    <property type="match status" value="1"/>
</dbReference>
<dbReference type="EMBL" id="DTPE01000043">
    <property type="protein sequence ID" value="HGE74686.1"/>
    <property type="molecule type" value="Genomic_DNA"/>
</dbReference>
<evidence type="ECO:0000256" key="3">
    <source>
        <dbReference type="ARBA" id="ARBA00023015"/>
    </source>
</evidence>
<feature type="modified residue" description="4-aspartylphosphate" evidence="6">
    <location>
        <position position="51"/>
    </location>
</feature>